<protein>
    <submittedName>
        <fullName evidence="2">Uncharacterized protein</fullName>
    </submittedName>
</protein>
<name>A0A5E6UBF2_PSEFL</name>
<proteinExistence type="predicted"/>
<evidence type="ECO:0000313" key="2">
    <source>
        <dbReference type="EMBL" id="VVN02727.1"/>
    </source>
</evidence>
<sequence length="121" mass="13692">MGQRAAEHGGGIFLGNPQSDPPTGDRRGEAGQQAVMQLQQFGGLQREASTQWRQCHGLVITLQQPSTGQRFQAPDVQAHRRGALVQKMRRREKLTKAHDGMKRSQQIYFERLRHGSVFLHH</sequence>
<accession>A0A5E6UBF2</accession>
<reference evidence="2 3" key="1">
    <citation type="submission" date="2019-09" db="EMBL/GenBank/DDBJ databases">
        <authorList>
            <person name="Chandra G."/>
            <person name="Truman W A."/>
        </authorList>
    </citation>
    <scope>NUCLEOTIDE SEQUENCE [LARGE SCALE GENOMIC DNA]</scope>
    <source>
        <strain evidence="2">PS645</strain>
    </source>
</reference>
<dbReference type="AlphaFoldDB" id="A0A5E6UBF2"/>
<evidence type="ECO:0000313" key="3">
    <source>
        <dbReference type="Proteomes" id="UP000325607"/>
    </source>
</evidence>
<evidence type="ECO:0000256" key="1">
    <source>
        <dbReference type="SAM" id="MobiDB-lite"/>
    </source>
</evidence>
<organism evidence="2 3">
    <name type="scientific">Pseudomonas fluorescens</name>
    <dbReference type="NCBI Taxonomy" id="294"/>
    <lineage>
        <taxon>Bacteria</taxon>
        <taxon>Pseudomonadati</taxon>
        <taxon>Pseudomonadota</taxon>
        <taxon>Gammaproteobacteria</taxon>
        <taxon>Pseudomonadales</taxon>
        <taxon>Pseudomonadaceae</taxon>
        <taxon>Pseudomonas</taxon>
    </lineage>
</organism>
<feature type="region of interest" description="Disordered" evidence="1">
    <location>
        <begin position="1"/>
        <end position="31"/>
    </location>
</feature>
<gene>
    <name evidence="2" type="ORF">PS645_03376</name>
</gene>
<dbReference type="Proteomes" id="UP000325607">
    <property type="component" value="Unassembled WGS sequence"/>
</dbReference>
<dbReference type="EMBL" id="CABVGX010000026">
    <property type="protein sequence ID" value="VVN02727.1"/>
    <property type="molecule type" value="Genomic_DNA"/>
</dbReference>